<name>A0A4R5DJS8_9ACTN</name>
<gene>
    <name evidence="2" type="ORF">E1269_03270</name>
</gene>
<accession>A0A4R5DJS8</accession>
<evidence type="ECO:0000313" key="3">
    <source>
        <dbReference type="Proteomes" id="UP000294739"/>
    </source>
</evidence>
<dbReference type="InterPro" id="IPR006059">
    <property type="entry name" value="SBP"/>
</dbReference>
<dbReference type="OrthoDB" id="8663148at2"/>
<dbReference type="SUPFAM" id="SSF53850">
    <property type="entry name" value="Periplasmic binding protein-like II"/>
    <property type="match status" value="1"/>
</dbReference>
<sequence length="420" mass="45844">MQGLGAAGLAAAGLGTAGCVTGGSGSESSGSSTLTLQSSLVDPNSSGAMQKLVDLYNERGGEASLNTVAADTFNAQLPTYLDSDNPPDVMVYFAGAITQRYGDRDKLLDVSQLWADELSEYPDSLRELSTDSKDRQIFVPTNYYWWGVFYRRSVFDQLGATVPTTWTDYLTLCEEIQAQGMAPLITGAGRDPWPLVAWFDYLNLRINGAEFHRALLRGEHRFDGPEVKAVFTEFAKVLPYFHPSSRSYAYQEAITPFAQGDAAMYLMGALITDVLPDDVDDLDFFQFPILDPGVPVAEEAPTNGYLAPARVRDPDATRDLLGFLASDEAQVIYCRDSQSSSVPTSPTADTSWTSELVQKGLDLLGVADDLTQFFNRDSSEELQQTAYTACSRFLAEPGNVDAILAEWQAAAEPIWQDQSA</sequence>
<keyword evidence="3" id="KW-1185">Reference proteome</keyword>
<evidence type="ECO:0000256" key="1">
    <source>
        <dbReference type="SAM" id="MobiDB-lite"/>
    </source>
</evidence>
<dbReference type="Pfam" id="PF01547">
    <property type="entry name" value="SBP_bac_1"/>
    <property type="match status" value="1"/>
</dbReference>
<organism evidence="2 3">
    <name type="scientific">Jiangella asiatica</name>
    <dbReference type="NCBI Taxonomy" id="2530372"/>
    <lineage>
        <taxon>Bacteria</taxon>
        <taxon>Bacillati</taxon>
        <taxon>Actinomycetota</taxon>
        <taxon>Actinomycetes</taxon>
        <taxon>Jiangellales</taxon>
        <taxon>Jiangellaceae</taxon>
        <taxon>Jiangella</taxon>
    </lineage>
</organism>
<proteinExistence type="predicted"/>
<feature type="region of interest" description="Disordered" evidence="1">
    <location>
        <begin position="21"/>
        <end position="42"/>
    </location>
</feature>
<evidence type="ECO:0000313" key="2">
    <source>
        <dbReference type="EMBL" id="TDE14386.1"/>
    </source>
</evidence>
<dbReference type="PANTHER" id="PTHR43649">
    <property type="entry name" value="ARABINOSE-BINDING PROTEIN-RELATED"/>
    <property type="match status" value="1"/>
</dbReference>
<dbReference type="InterPro" id="IPR050490">
    <property type="entry name" value="Bact_solute-bd_prot1"/>
</dbReference>
<feature type="compositionally biased region" description="Low complexity" evidence="1">
    <location>
        <begin position="26"/>
        <end position="40"/>
    </location>
</feature>
<dbReference type="Gene3D" id="3.40.190.10">
    <property type="entry name" value="Periplasmic binding protein-like II"/>
    <property type="match status" value="2"/>
</dbReference>
<reference evidence="2 3" key="1">
    <citation type="submission" date="2019-03" db="EMBL/GenBank/DDBJ databases">
        <title>Draft genome sequences of novel Actinobacteria.</title>
        <authorList>
            <person name="Sahin N."/>
            <person name="Ay H."/>
            <person name="Saygin H."/>
        </authorList>
    </citation>
    <scope>NUCLEOTIDE SEQUENCE [LARGE SCALE GENOMIC DNA]</scope>
    <source>
        <strain evidence="2 3">5K138</strain>
    </source>
</reference>
<protein>
    <submittedName>
        <fullName evidence="2">Carbohydrate ABC transporter substrate-binding protein</fullName>
    </submittedName>
</protein>
<comment type="caution">
    <text evidence="2">The sequence shown here is derived from an EMBL/GenBank/DDBJ whole genome shotgun (WGS) entry which is preliminary data.</text>
</comment>
<dbReference type="PANTHER" id="PTHR43649:SF14">
    <property type="entry name" value="BLR3389 PROTEIN"/>
    <property type="match status" value="1"/>
</dbReference>
<dbReference type="InParanoid" id="A0A4R5DJS8"/>
<dbReference type="AlphaFoldDB" id="A0A4R5DJS8"/>
<dbReference type="EMBL" id="SMKZ01000003">
    <property type="protein sequence ID" value="TDE14386.1"/>
    <property type="molecule type" value="Genomic_DNA"/>
</dbReference>
<dbReference type="Proteomes" id="UP000294739">
    <property type="component" value="Unassembled WGS sequence"/>
</dbReference>
<dbReference type="RefSeq" id="WP_131891704.1">
    <property type="nucleotide sequence ID" value="NZ_SMKZ01000003.1"/>
</dbReference>